<dbReference type="Pfam" id="PF00014">
    <property type="entry name" value="Kunitz_BPTI"/>
    <property type="match status" value="1"/>
</dbReference>
<name>A0A016WTG5_9BILA</name>
<gene>
    <name evidence="3" type="primary">Acey_s0504.g2644</name>
    <name evidence="3" type="ORF">Y032_0504g2644</name>
</gene>
<feature type="signal peptide" evidence="1">
    <location>
        <begin position="1"/>
        <end position="16"/>
    </location>
</feature>
<dbReference type="InterPro" id="IPR002223">
    <property type="entry name" value="Kunitz_BPTI"/>
</dbReference>
<proteinExistence type="predicted"/>
<dbReference type="SMART" id="SM00131">
    <property type="entry name" value="KU"/>
    <property type="match status" value="1"/>
</dbReference>
<keyword evidence="4" id="KW-1185">Reference proteome</keyword>
<protein>
    <recommendedName>
        <fullName evidence="2">BPTI/Kunitz inhibitor domain-containing protein</fullName>
    </recommendedName>
</protein>
<dbReference type="EMBL" id="JARK01000104">
    <property type="protein sequence ID" value="EYC43079.1"/>
    <property type="molecule type" value="Genomic_DNA"/>
</dbReference>
<comment type="caution">
    <text evidence="3">The sequence shown here is derived from an EMBL/GenBank/DDBJ whole genome shotgun (WGS) entry which is preliminary data.</text>
</comment>
<evidence type="ECO:0000313" key="4">
    <source>
        <dbReference type="Proteomes" id="UP000024635"/>
    </source>
</evidence>
<reference evidence="4" key="1">
    <citation type="journal article" date="2015" name="Nat. Genet.">
        <title>The genome and transcriptome of the zoonotic hookworm Ancylostoma ceylanicum identify infection-specific gene families.</title>
        <authorList>
            <person name="Schwarz E.M."/>
            <person name="Hu Y."/>
            <person name="Antoshechkin I."/>
            <person name="Miller M.M."/>
            <person name="Sternberg P.W."/>
            <person name="Aroian R.V."/>
        </authorList>
    </citation>
    <scope>NUCLEOTIDE SEQUENCE</scope>
    <source>
        <strain evidence="4">HY135</strain>
    </source>
</reference>
<dbReference type="Proteomes" id="UP000024635">
    <property type="component" value="Unassembled WGS sequence"/>
</dbReference>
<dbReference type="GO" id="GO:0004867">
    <property type="term" value="F:serine-type endopeptidase inhibitor activity"/>
    <property type="evidence" value="ECO:0007669"/>
    <property type="project" value="InterPro"/>
</dbReference>
<keyword evidence="1" id="KW-0732">Signal</keyword>
<accession>A0A016WTG5</accession>
<evidence type="ECO:0000256" key="1">
    <source>
        <dbReference type="SAM" id="SignalP"/>
    </source>
</evidence>
<organism evidence="3 4">
    <name type="scientific">Ancylostoma ceylanicum</name>
    <dbReference type="NCBI Taxonomy" id="53326"/>
    <lineage>
        <taxon>Eukaryota</taxon>
        <taxon>Metazoa</taxon>
        <taxon>Ecdysozoa</taxon>
        <taxon>Nematoda</taxon>
        <taxon>Chromadorea</taxon>
        <taxon>Rhabditida</taxon>
        <taxon>Rhabditina</taxon>
        <taxon>Rhabditomorpha</taxon>
        <taxon>Strongyloidea</taxon>
        <taxon>Ancylostomatidae</taxon>
        <taxon>Ancylostomatinae</taxon>
        <taxon>Ancylostoma</taxon>
    </lineage>
</organism>
<evidence type="ECO:0000313" key="3">
    <source>
        <dbReference type="EMBL" id="EYC43079.1"/>
    </source>
</evidence>
<dbReference type="SUPFAM" id="SSF57362">
    <property type="entry name" value="BPTI-like"/>
    <property type="match status" value="1"/>
</dbReference>
<dbReference type="InterPro" id="IPR036880">
    <property type="entry name" value="Kunitz_BPTI_sf"/>
</dbReference>
<sequence length="79" mass="9128">MKLSGVILFIVVYCCAATPQPRCNDGPHVDNTVGFCDFNYVSYYYYDKDTRKCKSDLYCFQKGDNIFFTEQECKDACMS</sequence>
<dbReference type="Gene3D" id="4.10.410.10">
    <property type="entry name" value="Pancreatic trypsin inhibitor Kunitz domain"/>
    <property type="match status" value="1"/>
</dbReference>
<evidence type="ECO:0000259" key="2">
    <source>
        <dbReference type="SMART" id="SM00131"/>
    </source>
</evidence>
<dbReference type="OrthoDB" id="5882835at2759"/>
<feature type="domain" description="BPTI/Kunitz inhibitor" evidence="2">
    <location>
        <begin position="21"/>
        <end position="78"/>
    </location>
</feature>
<dbReference type="AlphaFoldDB" id="A0A016WTG5"/>
<feature type="chain" id="PRO_5001495018" description="BPTI/Kunitz inhibitor domain-containing protein" evidence="1">
    <location>
        <begin position="17"/>
        <end position="79"/>
    </location>
</feature>